<dbReference type="Proteomes" id="UP001500909">
    <property type="component" value="Unassembled WGS sequence"/>
</dbReference>
<dbReference type="RefSeq" id="WP_346096042.1">
    <property type="nucleotide sequence ID" value="NZ_BAAABY010000026.1"/>
</dbReference>
<keyword evidence="4" id="KW-1185">Reference proteome</keyword>
<comment type="caution">
    <text evidence="3">The sequence shown here is derived from an EMBL/GenBank/DDBJ whole genome shotgun (WGS) entry which is preliminary data.</text>
</comment>
<name>A0ABP3K2T0_9ACTN</name>
<feature type="signal peptide" evidence="2">
    <location>
        <begin position="1"/>
        <end position="22"/>
    </location>
</feature>
<evidence type="ECO:0000256" key="2">
    <source>
        <dbReference type="SAM" id="SignalP"/>
    </source>
</evidence>
<dbReference type="Gene3D" id="3.90.1720.10">
    <property type="entry name" value="endopeptidase domain like (from Nostoc punctiforme)"/>
    <property type="match status" value="1"/>
</dbReference>
<accession>A0ABP3K2T0</accession>
<gene>
    <name evidence="3" type="ORF">GCM10010361_36170</name>
</gene>
<protein>
    <recommendedName>
        <fullName evidence="5">NlpC/P60 domain-containing protein</fullName>
    </recommendedName>
</protein>
<proteinExistence type="predicted"/>
<reference evidence="4" key="1">
    <citation type="journal article" date="2019" name="Int. J. Syst. Evol. Microbiol.">
        <title>The Global Catalogue of Microorganisms (GCM) 10K type strain sequencing project: providing services to taxonomists for standard genome sequencing and annotation.</title>
        <authorList>
            <consortium name="The Broad Institute Genomics Platform"/>
            <consortium name="The Broad Institute Genome Sequencing Center for Infectious Disease"/>
            <person name="Wu L."/>
            <person name="Ma J."/>
        </authorList>
    </citation>
    <scope>NUCLEOTIDE SEQUENCE [LARGE SCALE GENOMIC DNA]</scope>
    <source>
        <strain evidence="4">JCM 4805</strain>
    </source>
</reference>
<evidence type="ECO:0000256" key="1">
    <source>
        <dbReference type="SAM" id="MobiDB-lite"/>
    </source>
</evidence>
<sequence>MSQTTHATFRTTTLRRVLPAVAAAGIGIAAVTGCSGGEAKADTGSRAAAQTTVEARDTKADLKTQAGTAAALKTTAAGSTFPTWGTRWVVHASPDTSSPSVGMINKDAAGQDKITADYQVNTGKKVCEGSACSTYMAHITGPVTGFLSVIAVDIPQDKLPGVPEQGGQNPPPPAPGGTRGEALQRAATWLTANNGAQVPYSQAKNWKDGYRQDCSGYVSMALNLGAPGTNTVGLTSSKITRPISVNELKPGDLLIDAAGDNNTRHVVMFEKWDNAAHTSYTAYEQRGGHGTDHRSLTYGLGGGEFKPYRPVKFTD</sequence>
<keyword evidence="2" id="KW-0732">Signal</keyword>
<dbReference type="SUPFAM" id="SSF54001">
    <property type="entry name" value="Cysteine proteinases"/>
    <property type="match status" value="1"/>
</dbReference>
<evidence type="ECO:0000313" key="4">
    <source>
        <dbReference type="Proteomes" id="UP001500909"/>
    </source>
</evidence>
<organism evidence="3 4">
    <name type="scientific">Streptomyces olivaceiscleroticus</name>
    <dbReference type="NCBI Taxonomy" id="68245"/>
    <lineage>
        <taxon>Bacteria</taxon>
        <taxon>Bacillati</taxon>
        <taxon>Actinomycetota</taxon>
        <taxon>Actinomycetes</taxon>
        <taxon>Kitasatosporales</taxon>
        <taxon>Streptomycetaceae</taxon>
        <taxon>Streptomyces</taxon>
    </lineage>
</organism>
<evidence type="ECO:0008006" key="5">
    <source>
        <dbReference type="Google" id="ProtNLM"/>
    </source>
</evidence>
<dbReference type="EMBL" id="BAAABY010000026">
    <property type="protein sequence ID" value="GAA0468721.1"/>
    <property type="molecule type" value="Genomic_DNA"/>
</dbReference>
<feature type="chain" id="PRO_5046657440" description="NlpC/P60 domain-containing protein" evidence="2">
    <location>
        <begin position="23"/>
        <end position="315"/>
    </location>
</feature>
<dbReference type="InterPro" id="IPR038765">
    <property type="entry name" value="Papain-like_cys_pep_sf"/>
</dbReference>
<feature type="region of interest" description="Disordered" evidence="1">
    <location>
        <begin position="157"/>
        <end position="181"/>
    </location>
</feature>
<evidence type="ECO:0000313" key="3">
    <source>
        <dbReference type="EMBL" id="GAA0468721.1"/>
    </source>
</evidence>